<sequence>MSITLVLALPDFSKPFILEIDSSPKAMGVVLMQQERPIAYHSQAVGIRNQGRKDNIVVDALSRRQQPEEACQGLGEVSINAVNLIKSTWPFEVTNSYTGDPKARELLMELAVKAPQMPEYSYKNGIIRSLHALGEGVLGLWGFLFLNQFNCVSLEIGRTFCYELAGLRWIEVQQYYQETNKTIIPSHDVPLMLCAQGYRNQYQDLPSNIIETCPCQNQMNIDSTTAIVPYEISQELDQHFNSSYAELDVIMELSSAPPNLSLPDNDYSEYYSASSDSQSIAPFPTGNQLEINETISRETAMEIEQQPIEKPPSPVILPSNAEGGERCSEIGRKLTAQLTSLQEKPSEIIIKG</sequence>
<dbReference type="EMBL" id="JBJUIK010000012">
    <property type="protein sequence ID" value="KAL3510400.1"/>
    <property type="molecule type" value="Genomic_DNA"/>
</dbReference>
<evidence type="ECO:0000313" key="2">
    <source>
        <dbReference type="EMBL" id="KAL3510400.1"/>
    </source>
</evidence>
<feature type="domain" description="Reverse transcriptase/retrotransposon-derived protein RNase H-like" evidence="1">
    <location>
        <begin position="5"/>
        <end position="44"/>
    </location>
</feature>
<dbReference type="InterPro" id="IPR043502">
    <property type="entry name" value="DNA/RNA_pol_sf"/>
</dbReference>
<evidence type="ECO:0000313" key="3">
    <source>
        <dbReference type="Proteomes" id="UP001630127"/>
    </source>
</evidence>
<dbReference type="Proteomes" id="UP001630127">
    <property type="component" value="Unassembled WGS sequence"/>
</dbReference>
<comment type="caution">
    <text evidence="2">The sequence shown here is derived from an EMBL/GenBank/DDBJ whole genome shotgun (WGS) entry which is preliminary data.</text>
</comment>
<reference evidence="2 3" key="1">
    <citation type="submission" date="2024-11" db="EMBL/GenBank/DDBJ databases">
        <title>A near-complete genome assembly of Cinchona calisaya.</title>
        <authorList>
            <person name="Lian D.C."/>
            <person name="Zhao X.W."/>
            <person name="Wei L."/>
        </authorList>
    </citation>
    <scope>NUCLEOTIDE SEQUENCE [LARGE SCALE GENOMIC DNA]</scope>
    <source>
        <tissue evidence="2">Nenye</tissue>
    </source>
</reference>
<dbReference type="SUPFAM" id="SSF56672">
    <property type="entry name" value="DNA/RNA polymerases"/>
    <property type="match status" value="1"/>
</dbReference>
<protein>
    <recommendedName>
        <fullName evidence="1">Reverse transcriptase/retrotransposon-derived protein RNase H-like domain-containing protein</fullName>
    </recommendedName>
</protein>
<proteinExistence type="predicted"/>
<organism evidence="2 3">
    <name type="scientific">Cinchona calisaya</name>
    <dbReference type="NCBI Taxonomy" id="153742"/>
    <lineage>
        <taxon>Eukaryota</taxon>
        <taxon>Viridiplantae</taxon>
        <taxon>Streptophyta</taxon>
        <taxon>Embryophyta</taxon>
        <taxon>Tracheophyta</taxon>
        <taxon>Spermatophyta</taxon>
        <taxon>Magnoliopsida</taxon>
        <taxon>eudicotyledons</taxon>
        <taxon>Gunneridae</taxon>
        <taxon>Pentapetalae</taxon>
        <taxon>asterids</taxon>
        <taxon>lamiids</taxon>
        <taxon>Gentianales</taxon>
        <taxon>Rubiaceae</taxon>
        <taxon>Cinchonoideae</taxon>
        <taxon>Cinchoneae</taxon>
        <taxon>Cinchona</taxon>
    </lineage>
</organism>
<gene>
    <name evidence="2" type="ORF">ACH5RR_029801</name>
</gene>
<accession>A0ABD2YWJ2</accession>
<name>A0ABD2YWJ2_9GENT</name>
<evidence type="ECO:0000259" key="1">
    <source>
        <dbReference type="Pfam" id="PF17919"/>
    </source>
</evidence>
<dbReference type="InterPro" id="IPR041577">
    <property type="entry name" value="RT_RNaseH_2"/>
</dbReference>
<keyword evidence="3" id="KW-1185">Reference proteome</keyword>
<dbReference type="Pfam" id="PF17919">
    <property type="entry name" value="RT_RNaseH_2"/>
    <property type="match status" value="1"/>
</dbReference>
<dbReference type="AlphaFoldDB" id="A0ABD2YWJ2"/>